<sequence>MIPDTTSTPTIGLMRLQFWRDTITRTLAGQPPKEPIAILLASALSELETRTGGQARISKGWFLRMINSREQYLTNTPYTSISALESYAENTYSTLLYLTLSALPLTSVTADHLASHIGKAAGISTVLRGIPLIAFPAPPSHHSNQPGGLGGGAGGGSGARVGTITLPLDVMAETGLKEEDIFRHGAEAPGLRDAVFTVATPPSDSGYSTVSQVTTTEDHAELDILDQLGLSDNTGQVELKQLLLDDSTTADDTLQQLAGVVQARLGEGRGETIFDLGQEDNGDWMGFNKAQWDTALERLRRAAQTLRADCKVLLTYNVGGPEEVESKNERIKHAYGKILIRQAPASPEDVIETRIAVVGNVDAGKSTLLGVLVKGKLDDGRGRARINLFRHKHEIESGRTSSVGMEIMGFDTHGEIVGRGQGRKQSWEEIGRQSAKVISFTDLAGHERYLRAGHSRRGFCAPWKVERFSCCSKDTRGRQ</sequence>
<dbReference type="Gene3D" id="3.40.50.300">
    <property type="entry name" value="P-loop containing nucleotide triphosphate hydrolases"/>
    <property type="match status" value="1"/>
</dbReference>
<organism evidence="2 3">
    <name type="scientific">Ajellomyces capsulatus (strain H143)</name>
    <name type="common">Darling's disease fungus</name>
    <name type="synonym">Histoplasma capsulatum</name>
    <dbReference type="NCBI Taxonomy" id="544712"/>
    <lineage>
        <taxon>Eukaryota</taxon>
        <taxon>Fungi</taxon>
        <taxon>Dikarya</taxon>
        <taxon>Ascomycota</taxon>
        <taxon>Pezizomycotina</taxon>
        <taxon>Eurotiomycetes</taxon>
        <taxon>Eurotiomycetidae</taxon>
        <taxon>Onygenales</taxon>
        <taxon>Ajellomycetaceae</taxon>
        <taxon>Histoplasma</taxon>
    </lineage>
</organism>
<dbReference type="PANTHER" id="PTHR43721:SF9">
    <property type="entry name" value="GTP-BINDING PROTEIN 1"/>
    <property type="match status" value="1"/>
</dbReference>
<dbReference type="SUPFAM" id="SSF48576">
    <property type="entry name" value="Terpenoid synthases"/>
    <property type="match status" value="1"/>
</dbReference>
<dbReference type="STRING" id="544712.C6HKP9"/>
<dbReference type="InterPro" id="IPR008949">
    <property type="entry name" value="Isoprenoid_synthase_dom_sf"/>
</dbReference>
<evidence type="ECO:0000259" key="1">
    <source>
        <dbReference type="Pfam" id="PF00009"/>
    </source>
</evidence>
<reference evidence="3" key="1">
    <citation type="submission" date="2009-05" db="EMBL/GenBank/DDBJ databases">
        <title>The genome sequence of Ajellomyces capsulatus strain H143.</title>
        <authorList>
            <person name="Champion M."/>
            <person name="Cuomo C.A."/>
            <person name="Ma L.-J."/>
            <person name="Henn M.R."/>
            <person name="Sil A."/>
            <person name="Goldman B."/>
            <person name="Young S.K."/>
            <person name="Kodira C.D."/>
            <person name="Zeng Q."/>
            <person name="Koehrsen M."/>
            <person name="Alvarado L."/>
            <person name="Berlin A.M."/>
            <person name="Borenstein D."/>
            <person name="Chen Z."/>
            <person name="Engels R."/>
            <person name="Freedman E."/>
            <person name="Gellesch M."/>
            <person name="Goldberg J."/>
            <person name="Griggs A."/>
            <person name="Gujja S."/>
            <person name="Heiman D.I."/>
            <person name="Hepburn T.A."/>
            <person name="Howarth C."/>
            <person name="Jen D."/>
            <person name="Larson L."/>
            <person name="Lewis B."/>
            <person name="Mehta T."/>
            <person name="Park D."/>
            <person name="Pearson M."/>
            <person name="Roberts A."/>
            <person name="Saif S."/>
            <person name="Shea T.D."/>
            <person name="Shenoy N."/>
            <person name="Sisk P."/>
            <person name="Stolte C."/>
            <person name="Sykes S."/>
            <person name="Walk T."/>
            <person name="White J."/>
            <person name="Yandava C."/>
            <person name="Klein B."/>
            <person name="McEwen J.G."/>
            <person name="Puccia R."/>
            <person name="Goldman G.H."/>
            <person name="Felipe M.S."/>
            <person name="Nino-Vega G."/>
            <person name="San-Blas G."/>
            <person name="Taylor J.W."/>
            <person name="Mendoza L."/>
            <person name="Galagan J.E."/>
            <person name="Nusbaum C."/>
            <person name="Birren B.W."/>
        </authorList>
    </citation>
    <scope>NUCLEOTIDE SEQUENCE [LARGE SCALE GENOMIC DNA]</scope>
    <source>
        <strain evidence="3">H143</strain>
    </source>
</reference>
<dbReference type="GO" id="GO:0005525">
    <property type="term" value="F:GTP binding"/>
    <property type="evidence" value="ECO:0007669"/>
    <property type="project" value="InterPro"/>
</dbReference>
<gene>
    <name evidence="2" type="ORF">HCDG_06780</name>
</gene>
<name>C6HKP9_AJECH</name>
<dbReference type="GO" id="GO:0003746">
    <property type="term" value="F:translation elongation factor activity"/>
    <property type="evidence" value="ECO:0007669"/>
    <property type="project" value="TreeGrafter"/>
</dbReference>
<dbReference type="InterPro" id="IPR002060">
    <property type="entry name" value="Squ/phyt_synthse"/>
</dbReference>
<dbReference type="InterPro" id="IPR027417">
    <property type="entry name" value="P-loop_NTPase"/>
</dbReference>
<dbReference type="Pfam" id="PF00494">
    <property type="entry name" value="SQS_PSY"/>
    <property type="match status" value="1"/>
</dbReference>
<dbReference type="PANTHER" id="PTHR43721">
    <property type="entry name" value="ELONGATION FACTOR TU-RELATED"/>
    <property type="match status" value="1"/>
</dbReference>
<dbReference type="GO" id="GO:0003924">
    <property type="term" value="F:GTPase activity"/>
    <property type="evidence" value="ECO:0007669"/>
    <property type="project" value="InterPro"/>
</dbReference>
<feature type="domain" description="Tr-type G" evidence="1">
    <location>
        <begin position="354"/>
        <end position="450"/>
    </location>
</feature>
<dbReference type="Pfam" id="PF00009">
    <property type="entry name" value="GTP_EFTU"/>
    <property type="match status" value="1"/>
</dbReference>
<dbReference type="EMBL" id="GG692430">
    <property type="protein sequence ID" value="EER38836.1"/>
    <property type="molecule type" value="Genomic_DNA"/>
</dbReference>
<evidence type="ECO:0000313" key="3">
    <source>
        <dbReference type="Proteomes" id="UP000002624"/>
    </source>
</evidence>
<protein>
    <submittedName>
        <fullName evidence="2">GTP binding protein</fullName>
    </submittedName>
</protein>
<dbReference type="VEuPathDB" id="FungiDB:HCDG_06780"/>
<evidence type="ECO:0000313" key="2">
    <source>
        <dbReference type="EMBL" id="EER38836.1"/>
    </source>
</evidence>
<dbReference type="SUPFAM" id="SSF52540">
    <property type="entry name" value="P-loop containing nucleoside triphosphate hydrolases"/>
    <property type="match status" value="1"/>
</dbReference>
<dbReference type="InterPro" id="IPR000795">
    <property type="entry name" value="T_Tr_GTP-bd_dom"/>
</dbReference>
<dbReference type="Proteomes" id="UP000002624">
    <property type="component" value="Unassembled WGS sequence"/>
</dbReference>
<dbReference type="InterPro" id="IPR050055">
    <property type="entry name" value="EF-Tu_GTPase"/>
</dbReference>
<dbReference type="Gene3D" id="1.10.600.10">
    <property type="entry name" value="Farnesyl Diphosphate Synthase"/>
    <property type="match status" value="1"/>
</dbReference>
<accession>C6HKP9</accession>
<dbReference type="AlphaFoldDB" id="C6HKP9"/>
<proteinExistence type="predicted"/>
<dbReference type="HOGENOM" id="CLU_569806_0_0_1"/>